<dbReference type="SUPFAM" id="SSF51658">
    <property type="entry name" value="Xylose isomerase-like"/>
    <property type="match status" value="1"/>
</dbReference>
<comment type="caution">
    <text evidence="2">The sequence shown here is derived from an EMBL/GenBank/DDBJ whole genome shotgun (WGS) entry which is preliminary data.</text>
</comment>
<evidence type="ECO:0000313" key="2">
    <source>
        <dbReference type="EMBL" id="GHO92533.1"/>
    </source>
</evidence>
<evidence type="ECO:0000313" key="3">
    <source>
        <dbReference type="Proteomes" id="UP000597444"/>
    </source>
</evidence>
<proteinExistence type="predicted"/>
<dbReference type="Pfam" id="PF01261">
    <property type="entry name" value="AP_endonuc_2"/>
    <property type="match status" value="1"/>
</dbReference>
<keyword evidence="2" id="KW-0413">Isomerase</keyword>
<sequence length="246" mass="27142">MSNLLVGLQLYTVRDQTAQDFKGTVRRVAEMGYDGVEFAGYGNLAADELADLLKETGLQAFGTHVSLAAMESDLEREIEYCLAIGCPNLVVPHVQPDLLSGERLHTLTELLNTFGRRVRERGLTFAFHNHASEFAQEDGKYALDIMLENTDPANLKLELDSYWAAYAGVDPIAYLGKHTGRVALVHLKDMTPERTFTEVGDGTLDIAGIIKAAQAAGARWFLVENDAPTIPSLESARRSLENLRKF</sequence>
<name>A0A8J3IHC7_9CHLR</name>
<feature type="domain" description="Xylose isomerase-like TIM barrel" evidence="1">
    <location>
        <begin position="25"/>
        <end position="245"/>
    </location>
</feature>
<dbReference type="PANTHER" id="PTHR12110:SF41">
    <property type="entry name" value="INOSOSE DEHYDRATASE"/>
    <property type="match status" value="1"/>
</dbReference>
<gene>
    <name evidence="2" type="ORF">KSF_025810</name>
</gene>
<evidence type="ECO:0000259" key="1">
    <source>
        <dbReference type="Pfam" id="PF01261"/>
    </source>
</evidence>
<keyword evidence="3" id="KW-1185">Reference proteome</keyword>
<dbReference type="Gene3D" id="3.20.20.150">
    <property type="entry name" value="Divalent-metal-dependent TIM barrel enzymes"/>
    <property type="match status" value="1"/>
</dbReference>
<dbReference type="EMBL" id="BNJK01000001">
    <property type="protein sequence ID" value="GHO92533.1"/>
    <property type="molecule type" value="Genomic_DNA"/>
</dbReference>
<dbReference type="PANTHER" id="PTHR12110">
    <property type="entry name" value="HYDROXYPYRUVATE ISOMERASE"/>
    <property type="match status" value="1"/>
</dbReference>
<dbReference type="GO" id="GO:0016853">
    <property type="term" value="F:isomerase activity"/>
    <property type="evidence" value="ECO:0007669"/>
    <property type="project" value="UniProtKB-KW"/>
</dbReference>
<dbReference type="RefSeq" id="WP_220203359.1">
    <property type="nucleotide sequence ID" value="NZ_BNJK01000001.1"/>
</dbReference>
<organism evidence="2 3">
    <name type="scientific">Reticulibacter mediterranei</name>
    <dbReference type="NCBI Taxonomy" id="2778369"/>
    <lineage>
        <taxon>Bacteria</taxon>
        <taxon>Bacillati</taxon>
        <taxon>Chloroflexota</taxon>
        <taxon>Ktedonobacteria</taxon>
        <taxon>Ktedonobacterales</taxon>
        <taxon>Reticulibacteraceae</taxon>
        <taxon>Reticulibacter</taxon>
    </lineage>
</organism>
<accession>A0A8J3IHC7</accession>
<dbReference type="InterPro" id="IPR013022">
    <property type="entry name" value="Xyl_isomerase-like_TIM-brl"/>
</dbReference>
<dbReference type="AlphaFoldDB" id="A0A8J3IHC7"/>
<dbReference type="InterPro" id="IPR036237">
    <property type="entry name" value="Xyl_isomerase-like_sf"/>
</dbReference>
<dbReference type="Proteomes" id="UP000597444">
    <property type="component" value="Unassembled WGS sequence"/>
</dbReference>
<protein>
    <submittedName>
        <fullName evidence="2">Sugar phosphate isomerase</fullName>
    </submittedName>
</protein>
<dbReference type="InterPro" id="IPR050312">
    <property type="entry name" value="IolE/XylAMocC-like"/>
</dbReference>
<reference evidence="2" key="1">
    <citation type="submission" date="2020-10" db="EMBL/GenBank/DDBJ databases">
        <title>Taxonomic study of unclassified bacteria belonging to the class Ktedonobacteria.</title>
        <authorList>
            <person name="Yabe S."/>
            <person name="Wang C.M."/>
            <person name="Zheng Y."/>
            <person name="Sakai Y."/>
            <person name="Cavaletti L."/>
            <person name="Monciardini P."/>
            <person name="Donadio S."/>
        </authorList>
    </citation>
    <scope>NUCLEOTIDE SEQUENCE</scope>
    <source>
        <strain evidence="2">ID150040</strain>
    </source>
</reference>